<dbReference type="PANTHER" id="PTHR15822">
    <property type="entry name" value="TRAF AND TNF RECEPTOR-ASSOCIATED PROTEIN"/>
    <property type="match status" value="1"/>
</dbReference>
<comment type="cofactor">
    <cofactor evidence="1">
        <name>Mn(2+)</name>
        <dbReference type="ChEBI" id="CHEBI:29035"/>
    </cofactor>
</comment>
<dbReference type="InterPro" id="IPR036691">
    <property type="entry name" value="Endo/exonu/phosph_ase_sf"/>
</dbReference>
<dbReference type="GO" id="GO:0004519">
    <property type="term" value="F:endonuclease activity"/>
    <property type="evidence" value="ECO:0007669"/>
    <property type="project" value="UniProtKB-KW"/>
</dbReference>
<evidence type="ECO:0000256" key="2">
    <source>
        <dbReference type="ARBA" id="ARBA00001946"/>
    </source>
</evidence>
<keyword evidence="11" id="KW-0255">Endonuclease</keyword>
<dbReference type="Gene3D" id="3.60.10.10">
    <property type="entry name" value="Endonuclease/exonuclease/phosphatase"/>
    <property type="match status" value="1"/>
</dbReference>
<comment type="caution">
    <text evidence="11">The sequence shown here is derived from an EMBL/GenBank/DDBJ whole genome shotgun (WGS) entry which is preliminary data.</text>
</comment>
<accession>A0ABP8LNV7</accession>
<comment type="cofactor">
    <cofactor evidence="2">
        <name>Mg(2+)</name>
        <dbReference type="ChEBI" id="CHEBI:18420"/>
    </cofactor>
</comment>
<keyword evidence="9" id="KW-0472">Membrane</keyword>
<name>A0ABP8LNV7_9BACT</name>
<reference evidence="12" key="1">
    <citation type="journal article" date="2019" name="Int. J. Syst. Evol. Microbiol.">
        <title>The Global Catalogue of Microorganisms (GCM) 10K type strain sequencing project: providing services to taxonomists for standard genome sequencing and annotation.</title>
        <authorList>
            <consortium name="The Broad Institute Genomics Platform"/>
            <consortium name="The Broad Institute Genome Sequencing Center for Infectious Disease"/>
            <person name="Wu L."/>
            <person name="Ma J."/>
        </authorList>
    </citation>
    <scope>NUCLEOTIDE SEQUENCE [LARGE SCALE GENOMIC DNA]</scope>
    <source>
        <strain evidence="12">JCM 31920</strain>
    </source>
</reference>
<dbReference type="PANTHER" id="PTHR15822:SF4">
    <property type="entry name" value="TYROSYL-DNA PHOSPHODIESTERASE 2"/>
    <property type="match status" value="1"/>
</dbReference>
<keyword evidence="9" id="KW-1133">Transmembrane helix</keyword>
<keyword evidence="7" id="KW-0460">Magnesium</keyword>
<feature type="transmembrane region" description="Helical" evidence="9">
    <location>
        <begin position="65"/>
        <end position="81"/>
    </location>
</feature>
<dbReference type="InterPro" id="IPR005135">
    <property type="entry name" value="Endo/exonuclease/phosphatase"/>
</dbReference>
<evidence type="ECO:0000256" key="8">
    <source>
        <dbReference type="ARBA" id="ARBA00023204"/>
    </source>
</evidence>
<dbReference type="Proteomes" id="UP001501508">
    <property type="component" value="Unassembled WGS sequence"/>
</dbReference>
<evidence type="ECO:0000256" key="7">
    <source>
        <dbReference type="ARBA" id="ARBA00022842"/>
    </source>
</evidence>
<evidence type="ECO:0000313" key="12">
    <source>
        <dbReference type="Proteomes" id="UP001501508"/>
    </source>
</evidence>
<dbReference type="RefSeq" id="WP_345026242.1">
    <property type="nucleotide sequence ID" value="NZ_BAABEY010000001.1"/>
</dbReference>
<evidence type="ECO:0000256" key="1">
    <source>
        <dbReference type="ARBA" id="ARBA00001936"/>
    </source>
</evidence>
<evidence type="ECO:0000313" key="11">
    <source>
        <dbReference type="EMBL" id="GAA4431824.1"/>
    </source>
</evidence>
<dbReference type="InterPro" id="IPR051547">
    <property type="entry name" value="TDP2-like"/>
</dbReference>
<keyword evidence="9" id="KW-0812">Transmembrane</keyword>
<feature type="transmembrane region" description="Helical" evidence="9">
    <location>
        <begin position="36"/>
        <end position="58"/>
    </location>
</feature>
<evidence type="ECO:0000256" key="4">
    <source>
        <dbReference type="ARBA" id="ARBA00022723"/>
    </source>
</evidence>
<organism evidence="11 12">
    <name type="scientific">Ravibacter arvi</name>
    <dbReference type="NCBI Taxonomy" id="2051041"/>
    <lineage>
        <taxon>Bacteria</taxon>
        <taxon>Pseudomonadati</taxon>
        <taxon>Bacteroidota</taxon>
        <taxon>Cytophagia</taxon>
        <taxon>Cytophagales</taxon>
        <taxon>Spirosomataceae</taxon>
        <taxon>Ravibacter</taxon>
    </lineage>
</organism>
<dbReference type="SUPFAM" id="SSF56219">
    <property type="entry name" value="DNase I-like"/>
    <property type="match status" value="1"/>
</dbReference>
<sequence length="363" mass="40885">MRLIGKITGQIHLLLCLYTALAYALSYWAVGFHWSVGFITLSIPLLWVIHLAIVILGLLSGSRKTAFVSLLMLLLAFPLWSRTFRLGSGEKSGEGEFSILSYNVHQLGVGVNVDRNEKSLISTEGLAFLKEVNPDLLCLQEAFQESGGKADLVKSLKRLGYTHFAFMGSDINEKKARQGGLAVFSKYKLENLRHEVFAGQNGVMKVDVRIGKNKITLIDVHLHSMTLSLRDLVEQREVDGLKNESKKTLSRMKNGFQKRNQQVAALENWISESENPVIVCGDFNEIPYHYAYGRLSKILANSFEKGGKGFGFTFRNLPYFIRIDNQFYDPDKIELVHFETIRSVVFSDHRPLLGSYTLLSGTE</sequence>
<evidence type="ECO:0000256" key="6">
    <source>
        <dbReference type="ARBA" id="ARBA00022801"/>
    </source>
</evidence>
<evidence type="ECO:0000256" key="5">
    <source>
        <dbReference type="ARBA" id="ARBA00022763"/>
    </source>
</evidence>
<evidence type="ECO:0000259" key="10">
    <source>
        <dbReference type="Pfam" id="PF03372"/>
    </source>
</evidence>
<gene>
    <name evidence="11" type="ORF">GCM10023091_03150</name>
</gene>
<keyword evidence="8" id="KW-0234">DNA repair</keyword>
<proteinExistence type="predicted"/>
<evidence type="ECO:0000256" key="9">
    <source>
        <dbReference type="SAM" id="Phobius"/>
    </source>
</evidence>
<keyword evidence="3" id="KW-0540">Nuclease</keyword>
<keyword evidence="5" id="KW-0227">DNA damage</keyword>
<feature type="domain" description="Endonuclease/exonuclease/phosphatase" evidence="10">
    <location>
        <begin position="127"/>
        <end position="349"/>
    </location>
</feature>
<dbReference type="CDD" id="cd09084">
    <property type="entry name" value="EEP-2"/>
    <property type="match status" value="1"/>
</dbReference>
<keyword evidence="6" id="KW-0378">Hydrolase</keyword>
<evidence type="ECO:0000256" key="3">
    <source>
        <dbReference type="ARBA" id="ARBA00022722"/>
    </source>
</evidence>
<keyword evidence="12" id="KW-1185">Reference proteome</keyword>
<feature type="transmembrane region" description="Helical" evidence="9">
    <location>
        <begin position="12"/>
        <end position="30"/>
    </location>
</feature>
<dbReference type="EMBL" id="BAABEY010000001">
    <property type="protein sequence ID" value="GAA4431824.1"/>
    <property type="molecule type" value="Genomic_DNA"/>
</dbReference>
<keyword evidence="4" id="KW-0479">Metal-binding</keyword>
<protein>
    <submittedName>
        <fullName evidence="11">Endonuclease/exonuclease/phosphatase family protein</fullName>
    </submittedName>
</protein>
<dbReference type="Pfam" id="PF03372">
    <property type="entry name" value="Exo_endo_phos"/>
    <property type="match status" value="1"/>
</dbReference>